<accession>A0A1M5YCH6</accession>
<protein>
    <submittedName>
        <fullName evidence="4">Phosphinothricin acetyltransferase</fullName>
    </submittedName>
</protein>
<dbReference type="PANTHER" id="PTHR43072">
    <property type="entry name" value="N-ACETYLTRANSFERASE"/>
    <property type="match status" value="1"/>
</dbReference>
<dbReference type="AlphaFoldDB" id="A0A1M5YCH6"/>
<sequence length="165" mass="18896">MQNVAIEEIREEHLKDVLDIYNYYVLNSTATWHYHPLEPAEMRPLVFSGDRRYRTYVIKTDGELCGYVSVRQFKAREAYGDTAEIGIYLKNGCRGRGIGGMALKHIERFSAEQGFHVLLASISGDNEDSVRLFEKNGYEKCAHLREVGTKFGKILDNVIYQKILG</sequence>
<dbReference type="Pfam" id="PF00583">
    <property type="entry name" value="Acetyltransf_1"/>
    <property type="match status" value="1"/>
</dbReference>
<dbReference type="SUPFAM" id="SSF55729">
    <property type="entry name" value="Acyl-CoA N-acyltransferases (Nat)"/>
    <property type="match status" value="1"/>
</dbReference>
<dbReference type="Proteomes" id="UP000183995">
    <property type="component" value="Unassembled WGS sequence"/>
</dbReference>
<name>A0A1M5YCH6_9FIRM</name>
<keyword evidence="2" id="KW-0012">Acyltransferase</keyword>
<reference evidence="4 5" key="1">
    <citation type="submission" date="2016-11" db="EMBL/GenBank/DDBJ databases">
        <authorList>
            <person name="Jaros S."/>
            <person name="Januszkiewicz K."/>
            <person name="Wedrychowicz H."/>
        </authorList>
    </citation>
    <scope>NUCLEOTIDE SEQUENCE [LARGE SCALE GENOMIC DNA]</scope>
    <source>
        <strain evidence="4 5">DSM 10068</strain>
    </source>
</reference>
<keyword evidence="5" id="KW-1185">Reference proteome</keyword>
<dbReference type="RefSeq" id="WP_073079206.1">
    <property type="nucleotide sequence ID" value="NZ_FQXV01000008.1"/>
</dbReference>
<gene>
    <name evidence="4" type="ORF">SAMN02745823_02369</name>
</gene>
<proteinExistence type="predicted"/>
<dbReference type="CDD" id="cd04301">
    <property type="entry name" value="NAT_SF"/>
    <property type="match status" value="1"/>
</dbReference>
<evidence type="ECO:0000256" key="2">
    <source>
        <dbReference type="ARBA" id="ARBA00023315"/>
    </source>
</evidence>
<evidence type="ECO:0000259" key="3">
    <source>
        <dbReference type="PROSITE" id="PS51186"/>
    </source>
</evidence>
<dbReference type="EMBL" id="FQXV01000008">
    <property type="protein sequence ID" value="SHI09666.1"/>
    <property type="molecule type" value="Genomic_DNA"/>
</dbReference>
<keyword evidence="1 4" id="KW-0808">Transferase</keyword>
<dbReference type="OrthoDB" id="9798006at2"/>
<evidence type="ECO:0000313" key="4">
    <source>
        <dbReference type="EMBL" id="SHI09666.1"/>
    </source>
</evidence>
<dbReference type="Gene3D" id="3.40.630.30">
    <property type="match status" value="1"/>
</dbReference>
<dbReference type="InterPro" id="IPR000182">
    <property type="entry name" value="GNAT_dom"/>
</dbReference>
<evidence type="ECO:0000313" key="5">
    <source>
        <dbReference type="Proteomes" id="UP000183995"/>
    </source>
</evidence>
<feature type="domain" description="N-acetyltransferase" evidence="3">
    <location>
        <begin position="4"/>
        <end position="165"/>
    </location>
</feature>
<dbReference type="STRING" id="1123282.SAMN02745823_02369"/>
<evidence type="ECO:0000256" key="1">
    <source>
        <dbReference type="ARBA" id="ARBA00022679"/>
    </source>
</evidence>
<dbReference type="PROSITE" id="PS51186">
    <property type="entry name" value="GNAT"/>
    <property type="match status" value="1"/>
</dbReference>
<dbReference type="GO" id="GO:0016747">
    <property type="term" value="F:acyltransferase activity, transferring groups other than amino-acyl groups"/>
    <property type="evidence" value="ECO:0007669"/>
    <property type="project" value="InterPro"/>
</dbReference>
<organism evidence="4 5">
    <name type="scientific">Sporobacter termitidis DSM 10068</name>
    <dbReference type="NCBI Taxonomy" id="1123282"/>
    <lineage>
        <taxon>Bacteria</taxon>
        <taxon>Bacillati</taxon>
        <taxon>Bacillota</taxon>
        <taxon>Clostridia</taxon>
        <taxon>Eubacteriales</taxon>
        <taxon>Oscillospiraceae</taxon>
        <taxon>Sporobacter</taxon>
    </lineage>
</organism>
<dbReference type="PANTHER" id="PTHR43072:SF23">
    <property type="entry name" value="UPF0039 PROTEIN C11D3.02C"/>
    <property type="match status" value="1"/>
</dbReference>
<dbReference type="InterPro" id="IPR016181">
    <property type="entry name" value="Acyl_CoA_acyltransferase"/>
</dbReference>